<protein>
    <recommendedName>
        <fullName evidence="3">LPS export ABC transporter periplasmic protein LptC</fullName>
    </recommendedName>
</protein>
<proteinExistence type="predicted"/>
<accession>A0ABT0PXD1</accession>
<evidence type="ECO:0000313" key="1">
    <source>
        <dbReference type="EMBL" id="MCL6282265.1"/>
    </source>
</evidence>
<evidence type="ECO:0008006" key="3">
    <source>
        <dbReference type="Google" id="ProtNLM"/>
    </source>
</evidence>
<dbReference type="Proteomes" id="UP001203880">
    <property type="component" value="Unassembled WGS sequence"/>
</dbReference>
<dbReference type="EMBL" id="JAMFMB010000002">
    <property type="protein sequence ID" value="MCL6282265.1"/>
    <property type="molecule type" value="Genomic_DNA"/>
</dbReference>
<comment type="caution">
    <text evidence="1">The sequence shown here is derived from an EMBL/GenBank/DDBJ whole genome shotgun (WGS) entry which is preliminary data.</text>
</comment>
<reference evidence="1" key="1">
    <citation type="submission" date="2022-05" db="EMBL/GenBank/DDBJ databases">
        <authorList>
            <person name="Park J.-S."/>
        </authorList>
    </citation>
    <scope>NUCLEOTIDE SEQUENCE</scope>
    <source>
        <strain evidence="1">2012CJ41-6</strain>
    </source>
</reference>
<sequence>MDSHSRLVQLLKVLLPLAALGLLSTLFLLSDSVDPESSIPFAEGDVIERIRDQQITEPFFSGVTDKGEEIQFTADSVSPGGTYNPAEARNLRARLTLNNGGHINLTSDTGHLSMETEMATFTGDVVITTADGLEVTTDLLSTSTREVAGNAPGEVEGHGPIGEFTAGSMELGPKSDGGPIHVLFTNGVKLLYDPKKSER</sequence>
<name>A0ABT0PXD1_9RHOB</name>
<keyword evidence="2" id="KW-1185">Reference proteome</keyword>
<dbReference type="RefSeq" id="WP_249706354.1">
    <property type="nucleotide sequence ID" value="NZ_JAMFMB010000002.1"/>
</dbReference>
<evidence type="ECO:0000313" key="2">
    <source>
        <dbReference type="Proteomes" id="UP001203880"/>
    </source>
</evidence>
<gene>
    <name evidence="1" type="ORF">M3P21_01885</name>
</gene>
<organism evidence="1 2">
    <name type="scientific">Ruegeria spongiae</name>
    <dbReference type="NCBI Taxonomy" id="2942209"/>
    <lineage>
        <taxon>Bacteria</taxon>
        <taxon>Pseudomonadati</taxon>
        <taxon>Pseudomonadota</taxon>
        <taxon>Alphaproteobacteria</taxon>
        <taxon>Rhodobacterales</taxon>
        <taxon>Roseobacteraceae</taxon>
        <taxon>Ruegeria</taxon>
    </lineage>
</organism>